<dbReference type="PANTHER" id="PTHR11575">
    <property type="entry name" value="5'-NUCLEOTIDASE-RELATED"/>
    <property type="match status" value="1"/>
</dbReference>
<dbReference type="EnsemblProtists" id="PYU1_T008262">
    <property type="protein sequence ID" value="PYU1_T008262"/>
    <property type="gene ID" value="PYU1_G008246"/>
</dbReference>
<dbReference type="GO" id="GO:0000166">
    <property type="term" value="F:nucleotide binding"/>
    <property type="evidence" value="ECO:0007669"/>
    <property type="project" value="UniProtKB-KW"/>
</dbReference>
<dbReference type="PRINTS" id="PR01607">
    <property type="entry name" value="APYRASEFAMLY"/>
</dbReference>
<reference evidence="7" key="1">
    <citation type="journal article" date="2010" name="Genome Biol.">
        <title>Genome sequence of the necrotrophic plant pathogen Pythium ultimum reveals original pathogenicity mechanisms and effector repertoire.</title>
        <authorList>
            <person name="Levesque C.A."/>
            <person name="Brouwer H."/>
            <person name="Cano L."/>
            <person name="Hamilton J.P."/>
            <person name="Holt C."/>
            <person name="Huitema E."/>
            <person name="Raffaele S."/>
            <person name="Robideau G.P."/>
            <person name="Thines M."/>
            <person name="Win J."/>
            <person name="Zerillo M.M."/>
            <person name="Beakes G.W."/>
            <person name="Boore J.L."/>
            <person name="Busam D."/>
            <person name="Dumas B."/>
            <person name="Ferriera S."/>
            <person name="Fuerstenberg S.I."/>
            <person name="Gachon C.M."/>
            <person name="Gaulin E."/>
            <person name="Govers F."/>
            <person name="Grenville-Briggs L."/>
            <person name="Horner N."/>
            <person name="Hostetler J."/>
            <person name="Jiang R.H."/>
            <person name="Johnson J."/>
            <person name="Krajaejun T."/>
            <person name="Lin H."/>
            <person name="Meijer H.J."/>
            <person name="Moore B."/>
            <person name="Morris P."/>
            <person name="Phuntmart V."/>
            <person name="Puiu D."/>
            <person name="Shetty J."/>
            <person name="Stajich J.E."/>
            <person name="Tripathy S."/>
            <person name="Wawra S."/>
            <person name="van West P."/>
            <person name="Whitty B.R."/>
            <person name="Coutinho P.M."/>
            <person name="Henrissat B."/>
            <person name="Martin F."/>
            <person name="Thomas P.D."/>
            <person name="Tyler B.M."/>
            <person name="De Vries R.P."/>
            <person name="Kamoun S."/>
            <person name="Yandell M."/>
            <person name="Tisserat N."/>
            <person name="Buell C.R."/>
        </authorList>
    </citation>
    <scope>NUCLEOTIDE SEQUENCE</scope>
    <source>
        <strain evidence="7">DAOM:BR144</strain>
    </source>
</reference>
<evidence type="ECO:0000313" key="6">
    <source>
        <dbReference type="EnsemblProtists" id="PYU1_T008262"/>
    </source>
</evidence>
<protein>
    <recommendedName>
        <fullName evidence="8">5'-Nucleotidase C-terminal domain-containing protein</fullName>
    </recommendedName>
</protein>
<dbReference type="GO" id="GO:0009166">
    <property type="term" value="P:nucleotide catabolic process"/>
    <property type="evidence" value="ECO:0007669"/>
    <property type="project" value="InterPro"/>
</dbReference>
<organism evidence="6 7">
    <name type="scientific">Globisporangium ultimum (strain ATCC 200006 / CBS 805.95 / DAOM BR144)</name>
    <name type="common">Pythium ultimum</name>
    <dbReference type="NCBI Taxonomy" id="431595"/>
    <lineage>
        <taxon>Eukaryota</taxon>
        <taxon>Sar</taxon>
        <taxon>Stramenopiles</taxon>
        <taxon>Oomycota</taxon>
        <taxon>Peronosporomycetes</taxon>
        <taxon>Pythiales</taxon>
        <taxon>Pythiaceae</taxon>
        <taxon>Globisporangium</taxon>
    </lineage>
</organism>
<dbReference type="GO" id="GO:0016787">
    <property type="term" value="F:hydrolase activity"/>
    <property type="evidence" value="ECO:0007669"/>
    <property type="project" value="UniProtKB-KW"/>
</dbReference>
<dbReference type="InterPro" id="IPR036907">
    <property type="entry name" value="5'-Nucleotdase_C_sf"/>
</dbReference>
<dbReference type="InParanoid" id="K3WTG8"/>
<keyword evidence="7" id="KW-1185">Reference proteome</keyword>
<dbReference type="EMBL" id="GL376619">
    <property type="status" value="NOT_ANNOTATED_CDS"/>
    <property type="molecule type" value="Genomic_DNA"/>
</dbReference>
<dbReference type="Proteomes" id="UP000019132">
    <property type="component" value="Unassembled WGS sequence"/>
</dbReference>
<dbReference type="STRING" id="431595.K3WTG8"/>
<dbReference type="Gene3D" id="3.60.21.10">
    <property type="match status" value="1"/>
</dbReference>
<dbReference type="InterPro" id="IPR008334">
    <property type="entry name" value="5'-Nucleotdase_C"/>
</dbReference>
<evidence type="ECO:0000256" key="1">
    <source>
        <dbReference type="ARBA" id="ARBA00006654"/>
    </source>
</evidence>
<dbReference type="HOGENOM" id="CLU_005854_7_2_1"/>
<evidence type="ECO:0000313" key="7">
    <source>
        <dbReference type="Proteomes" id="UP000019132"/>
    </source>
</evidence>
<evidence type="ECO:0000259" key="4">
    <source>
        <dbReference type="Pfam" id="PF00149"/>
    </source>
</evidence>
<dbReference type="Pfam" id="PF00149">
    <property type="entry name" value="Metallophos"/>
    <property type="match status" value="1"/>
</dbReference>
<reference evidence="6" key="3">
    <citation type="submission" date="2015-02" db="UniProtKB">
        <authorList>
            <consortium name="EnsemblProtists"/>
        </authorList>
    </citation>
    <scope>IDENTIFICATION</scope>
    <source>
        <strain evidence="6">DAOM BR144</strain>
    </source>
</reference>
<name>K3WTG8_GLOUD</name>
<evidence type="ECO:0000256" key="3">
    <source>
        <dbReference type="RuleBase" id="RU362119"/>
    </source>
</evidence>
<evidence type="ECO:0000256" key="2">
    <source>
        <dbReference type="ARBA" id="ARBA00022729"/>
    </source>
</evidence>
<dbReference type="SUPFAM" id="SSF56300">
    <property type="entry name" value="Metallo-dependent phosphatases"/>
    <property type="match status" value="1"/>
</dbReference>
<dbReference type="Gene3D" id="3.90.780.10">
    <property type="entry name" value="5'-Nucleotidase, C-terminal domain"/>
    <property type="match status" value="1"/>
</dbReference>
<evidence type="ECO:0000259" key="5">
    <source>
        <dbReference type="Pfam" id="PF02872"/>
    </source>
</evidence>
<dbReference type="VEuPathDB" id="FungiDB:PYU1_G008246"/>
<dbReference type="InterPro" id="IPR006179">
    <property type="entry name" value="5_nucleotidase/apyrase"/>
</dbReference>
<keyword evidence="2" id="KW-0732">Signal</keyword>
<keyword evidence="3" id="KW-0378">Hydrolase</keyword>
<feature type="domain" description="5'-Nucleotidase C-terminal" evidence="5">
    <location>
        <begin position="301"/>
        <end position="451"/>
    </location>
</feature>
<reference evidence="7" key="2">
    <citation type="submission" date="2010-04" db="EMBL/GenBank/DDBJ databases">
        <authorList>
            <person name="Buell R."/>
            <person name="Hamilton J."/>
            <person name="Hostetler J."/>
        </authorList>
    </citation>
    <scope>NUCLEOTIDE SEQUENCE [LARGE SCALE GENOMIC DNA]</scope>
    <source>
        <strain evidence="7">DAOM:BR144</strain>
    </source>
</reference>
<dbReference type="InterPro" id="IPR029052">
    <property type="entry name" value="Metallo-depent_PP-like"/>
</dbReference>
<evidence type="ECO:0008006" key="8">
    <source>
        <dbReference type="Google" id="ProtNLM"/>
    </source>
</evidence>
<feature type="domain" description="Calcineurin-like phosphoesterase" evidence="4">
    <location>
        <begin position="9"/>
        <end position="216"/>
    </location>
</feature>
<accession>K3WTG8</accession>
<dbReference type="OMA" id="LDMGNEP"/>
<dbReference type="Pfam" id="PF02872">
    <property type="entry name" value="5_nucleotid_C"/>
    <property type="match status" value="1"/>
</dbReference>
<keyword evidence="3" id="KW-0547">Nucleotide-binding</keyword>
<dbReference type="eggNOG" id="KOG4419">
    <property type="taxonomic scope" value="Eukaryota"/>
</dbReference>
<dbReference type="SUPFAM" id="SSF55816">
    <property type="entry name" value="5'-nucleotidase (syn. UDP-sugar hydrolase), C-terminal domain"/>
    <property type="match status" value="1"/>
</dbReference>
<proteinExistence type="inferred from homology"/>
<comment type="similarity">
    <text evidence="1 3">Belongs to the 5'-nucleotidase family.</text>
</comment>
<dbReference type="InterPro" id="IPR004843">
    <property type="entry name" value="Calcineurin-like_PHP"/>
</dbReference>
<dbReference type="AlphaFoldDB" id="K3WTG8"/>
<dbReference type="PANTHER" id="PTHR11575:SF48">
    <property type="entry name" value="5'-NUCLEOTIDASE"/>
    <property type="match status" value="1"/>
</dbReference>
<sequence length="491" mass="54654">MSSARVVFLTLNDVYELLPDDDGRGGIAEFATLLKSVKQRVASDPLTRIIVTLNGDFLWRSELNRRDKGAHMIELLNYLGVEYVVLGNHEFDFGEVTLSELLPYAKFTTFGSNIRLRSTGSLLDHVTDSVIIPLANGLHLGMFGVCTVTTATDSFPSKDVLFESEVDHAARCVRELKAQGADLVVALTHVRLPVDKLLARQVSGIDLILGGHDHEPMTMFHGNTLIHKSGQDALWLGEIHVDVTRSHISKNKPSIAFSWTMHSNRGYDLDPACVSILSSYAARVTQEEIRDGRRFVLGISTTLLDGTRTTCRTQESNLGNFVTDAIRGTFDTADIAIINGGYIKGEKLHNAGLKITRKWISSVLEFPNASMLIRMRANDLRAAMLNMFSRYPDLNASFPQISGIYTVYDASQKKKSLRLYRDANHADEIADNDELNVATSEFVINELPGFNRFELVLMAKGPVIPDIVADFVQKEEQIAYPLRENRIVIID</sequence>